<dbReference type="KEGG" id="whr:OG579_05240"/>
<evidence type="ECO:0000259" key="3">
    <source>
        <dbReference type="Pfam" id="PF00394"/>
    </source>
</evidence>
<dbReference type="PANTHER" id="PTHR48267:SF1">
    <property type="entry name" value="BILIRUBIN OXIDASE"/>
    <property type="match status" value="1"/>
</dbReference>
<evidence type="ECO:0000256" key="1">
    <source>
        <dbReference type="ARBA" id="ARBA00010609"/>
    </source>
</evidence>
<evidence type="ECO:0000259" key="4">
    <source>
        <dbReference type="Pfam" id="PF07731"/>
    </source>
</evidence>
<dbReference type="SUPFAM" id="SSF49503">
    <property type="entry name" value="Cupredoxins"/>
    <property type="match status" value="3"/>
</dbReference>
<dbReference type="GO" id="GO:0016491">
    <property type="term" value="F:oxidoreductase activity"/>
    <property type="evidence" value="ECO:0007669"/>
    <property type="project" value="InterPro"/>
</dbReference>
<gene>
    <name evidence="6" type="ORF">OG579_05240</name>
</gene>
<comment type="similarity">
    <text evidence="1">Belongs to the multicopper oxidase family.</text>
</comment>
<name>A0AAU4K8G3_9NOCA</name>
<dbReference type="PANTHER" id="PTHR48267">
    <property type="entry name" value="CUPREDOXIN SUPERFAMILY PROTEIN"/>
    <property type="match status" value="1"/>
</dbReference>
<dbReference type="Proteomes" id="UP001432128">
    <property type="component" value="Chromosome"/>
</dbReference>
<evidence type="ECO:0000256" key="2">
    <source>
        <dbReference type="SAM" id="MobiDB-lite"/>
    </source>
</evidence>
<feature type="compositionally biased region" description="Low complexity" evidence="2">
    <location>
        <begin position="524"/>
        <end position="534"/>
    </location>
</feature>
<reference evidence="6 7" key="1">
    <citation type="submission" date="2022-10" db="EMBL/GenBank/DDBJ databases">
        <title>The complete genomes of actinobacterial strains from the NBC collection.</title>
        <authorList>
            <person name="Joergensen T.S."/>
            <person name="Alvarez Arevalo M."/>
            <person name="Sterndorff E.B."/>
            <person name="Faurdal D."/>
            <person name="Vuksanovic O."/>
            <person name="Mourched A.-S."/>
            <person name="Charusanti P."/>
            <person name="Shaw S."/>
            <person name="Blin K."/>
            <person name="Weber T."/>
        </authorList>
    </citation>
    <scope>NUCLEOTIDE SEQUENCE [LARGE SCALE GENOMIC DNA]</scope>
    <source>
        <strain evidence="6 7">NBC_00319</strain>
    </source>
</reference>
<evidence type="ECO:0000259" key="5">
    <source>
        <dbReference type="Pfam" id="PF07732"/>
    </source>
</evidence>
<evidence type="ECO:0000313" key="7">
    <source>
        <dbReference type="Proteomes" id="UP001432128"/>
    </source>
</evidence>
<feature type="domain" description="Plastocyanin-like" evidence="4">
    <location>
        <begin position="376"/>
        <end position="482"/>
    </location>
</feature>
<dbReference type="InterPro" id="IPR045087">
    <property type="entry name" value="Cu-oxidase_fam"/>
</dbReference>
<dbReference type="EMBL" id="CP108021">
    <property type="protein sequence ID" value="WUM22276.1"/>
    <property type="molecule type" value="Genomic_DNA"/>
</dbReference>
<dbReference type="AlphaFoldDB" id="A0AAU4K8G3"/>
<feature type="region of interest" description="Disordered" evidence="2">
    <location>
        <begin position="500"/>
        <end position="560"/>
    </location>
</feature>
<organism evidence="6 7">
    <name type="scientific">Williamsia herbipolensis</name>
    <dbReference type="NCBI Taxonomy" id="1603258"/>
    <lineage>
        <taxon>Bacteria</taxon>
        <taxon>Bacillati</taxon>
        <taxon>Actinomycetota</taxon>
        <taxon>Actinomycetes</taxon>
        <taxon>Mycobacteriales</taxon>
        <taxon>Nocardiaceae</taxon>
        <taxon>Williamsia</taxon>
    </lineage>
</organism>
<sequence>MVPPPVRSGVGDLSVTARSGRARMHRDLPSVPSFGYSDMPYLGATIDGRIGEPTTFRYRNELLRHPFAADIDTTLHGVSESYRDRPPNSLHLHGAVTAPDSDGNPERLLMPRVGTAVHHYPNRQEAGHLWYHDHAMGITRTNVYAGLAGNFLLRDDHDTGDASNRLGLPSGEYEYPLILQEKIFTADGHMSLRSTPVVPQGRWEGGAVGDVGMINGTVWPKITVDRGLYRFRILNAGSYSVWTLHLSDATPMWVIGNEGGVLDAPVRVRSFRIAPGERYDVLVDFSGLRPGDTVDLCNREDPPFQAAMLGEVRMPVFGRFVASSRTGFRGRVPSRLRGRPGLPDVLPPIATATSVRNVTVSQPYALRLPPAIMSLNNLRYSDPQLEMPRQGTTEIWNIINVTPDPHPIHIHLVTFRILGRRPLRTVEYQAAHPQPAIGTRWAPAPDRFYAGPSLGPAPWEAGWKDTVRTDGGTVTQVVVRFPAADELGFDPDATFAADPLAGTLDTTGGRSPAAPVSAPPAPMAPGTTPAEMPSAPAPSVTPPSDHSMHDGMHPASGPHMHPSTLQGYVWHCHILDHEDHDMMLRYRVRA</sequence>
<feature type="domain" description="Plastocyanin-like" evidence="3">
    <location>
        <begin position="209"/>
        <end position="286"/>
    </location>
</feature>
<dbReference type="InterPro" id="IPR011707">
    <property type="entry name" value="Cu-oxidase-like_N"/>
</dbReference>
<protein>
    <submittedName>
        <fullName evidence="6">Multicopper oxidase domain-containing protein</fullName>
    </submittedName>
</protein>
<keyword evidence="7" id="KW-1185">Reference proteome</keyword>
<dbReference type="Pfam" id="PF00394">
    <property type="entry name" value="Cu-oxidase"/>
    <property type="match status" value="1"/>
</dbReference>
<feature type="domain" description="Plastocyanin-like" evidence="5">
    <location>
        <begin position="87"/>
        <end position="156"/>
    </location>
</feature>
<accession>A0AAU4K8G3</accession>
<evidence type="ECO:0000313" key="6">
    <source>
        <dbReference type="EMBL" id="WUM22276.1"/>
    </source>
</evidence>
<dbReference type="InterPro" id="IPR001117">
    <property type="entry name" value="Cu-oxidase_2nd"/>
</dbReference>
<dbReference type="Gene3D" id="2.60.40.420">
    <property type="entry name" value="Cupredoxins - blue copper proteins"/>
    <property type="match status" value="3"/>
</dbReference>
<proteinExistence type="inferred from homology"/>
<dbReference type="GO" id="GO:0005507">
    <property type="term" value="F:copper ion binding"/>
    <property type="evidence" value="ECO:0007669"/>
    <property type="project" value="InterPro"/>
</dbReference>
<dbReference type="InterPro" id="IPR011706">
    <property type="entry name" value="Cu-oxidase_C"/>
</dbReference>
<dbReference type="Pfam" id="PF07731">
    <property type="entry name" value="Cu-oxidase_2"/>
    <property type="match status" value="1"/>
</dbReference>
<dbReference type="InterPro" id="IPR008972">
    <property type="entry name" value="Cupredoxin"/>
</dbReference>
<dbReference type="Pfam" id="PF07732">
    <property type="entry name" value="Cu-oxidase_3"/>
    <property type="match status" value="1"/>
</dbReference>